<evidence type="ECO:0000256" key="4">
    <source>
        <dbReference type="ARBA" id="ARBA00023163"/>
    </source>
</evidence>
<evidence type="ECO:0000313" key="6">
    <source>
        <dbReference type="EMBL" id="QBQ97595.1"/>
    </source>
</evidence>
<sequence>MKLDPLSLRLFIAVIEDGTIASAAAREHIAAAAVSKRLSELEQMLGTQLLVRTNKGITPTAAGVNLSVLAREVLDGLNDIVARMRDFSDGRRGTVRVFANISAIATFVPPLVKSFNERYPEVHISLQEHDSLTITEGIANNLAEIGIFTYLPHSADIEVYPFRTDELTVIVPVGHALADRDEVTFSETLDYEHVVLRAGTHLRFQMLTAAGRHGKSLRANVEVSSYDALCRMVEVGVGIGILPAGNAAIYHLPGTRTLKLAEPWATRELFICVRRVDALSPVARLLFDHLRSHS</sequence>
<reference evidence="6 7" key="1">
    <citation type="submission" date="2019-03" db="EMBL/GenBank/DDBJ databases">
        <title>Paraburkholderia sp. 7MH5, isolated from subtropical forest soil.</title>
        <authorList>
            <person name="Gao Z.-H."/>
            <person name="Qiu L.-H."/>
        </authorList>
    </citation>
    <scope>NUCLEOTIDE SEQUENCE [LARGE SCALE GENOMIC DNA]</scope>
    <source>
        <strain evidence="6 7">7MH5</strain>
    </source>
</reference>
<dbReference type="InterPro" id="IPR005119">
    <property type="entry name" value="LysR_subst-bd"/>
</dbReference>
<name>A0A4P7CP49_9BURK</name>
<dbReference type="GO" id="GO:0003677">
    <property type="term" value="F:DNA binding"/>
    <property type="evidence" value="ECO:0007669"/>
    <property type="project" value="UniProtKB-KW"/>
</dbReference>
<dbReference type="SUPFAM" id="SSF46785">
    <property type="entry name" value="Winged helix' DNA-binding domain"/>
    <property type="match status" value="1"/>
</dbReference>
<dbReference type="PANTHER" id="PTHR30419">
    <property type="entry name" value="HTH-TYPE TRANSCRIPTIONAL REGULATOR YBHD"/>
    <property type="match status" value="1"/>
</dbReference>
<keyword evidence="3" id="KW-0238">DNA-binding</keyword>
<organism evidence="6 7">
    <name type="scientific">Paraburkholderia pallida</name>
    <dbReference type="NCBI Taxonomy" id="2547399"/>
    <lineage>
        <taxon>Bacteria</taxon>
        <taxon>Pseudomonadati</taxon>
        <taxon>Pseudomonadota</taxon>
        <taxon>Betaproteobacteria</taxon>
        <taxon>Burkholderiales</taxon>
        <taxon>Burkholderiaceae</taxon>
        <taxon>Paraburkholderia</taxon>
    </lineage>
</organism>
<dbReference type="Gene3D" id="1.10.10.10">
    <property type="entry name" value="Winged helix-like DNA-binding domain superfamily/Winged helix DNA-binding domain"/>
    <property type="match status" value="1"/>
</dbReference>
<dbReference type="AlphaFoldDB" id="A0A4P7CP49"/>
<dbReference type="CDD" id="cd08421">
    <property type="entry name" value="PBP2_LTTR_like_1"/>
    <property type="match status" value="1"/>
</dbReference>
<keyword evidence="7" id="KW-1185">Reference proteome</keyword>
<evidence type="ECO:0000259" key="5">
    <source>
        <dbReference type="PROSITE" id="PS50931"/>
    </source>
</evidence>
<feature type="domain" description="HTH lysR-type" evidence="5">
    <location>
        <begin position="1"/>
        <end position="60"/>
    </location>
</feature>
<proteinExistence type="inferred from homology"/>
<evidence type="ECO:0000256" key="2">
    <source>
        <dbReference type="ARBA" id="ARBA00023015"/>
    </source>
</evidence>
<dbReference type="InterPro" id="IPR036390">
    <property type="entry name" value="WH_DNA-bd_sf"/>
</dbReference>
<keyword evidence="4" id="KW-0804">Transcription</keyword>
<comment type="similarity">
    <text evidence="1">Belongs to the LysR transcriptional regulatory family.</text>
</comment>
<evidence type="ECO:0000313" key="7">
    <source>
        <dbReference type="Proteomes" id="UP000295727"/>
    </source>
</evidence>
<dbReference type="KEGG" id="ppai:E1956_10680"/>
<dbReference type="GO" id="GO:0005829">
    <property type="term" value="C:cytosol"/>
    <property type="evidence" value="ECO:0007669"/>
    <property type="project" value="TreeGrafter"/>
</dbReference>
<dbReference type="GO" id="GO:0003700">
    <property type="term" value="F:DNA-binding transcription factor activity"/>
    <property type="evidence" value="ECO:0007669"/>
    <property type="project" value="InterPro"/>
</dbReference>
<gene>
    <name evidence="6" type="ORF">E1956_10680</name>
</gene>
<evidence type="ECO:0000256" key="3">
    <source>
        <dbReference type="ARBA" id="ARBA00023125"/>
    </source>
</evidence>
<dbReference type="InterPro" id="IPR050950">
    <property type="entry name" value="HTH-type_LysR_regulators"/>
</dbReference>
<dbReference type="SUPFAM" id="SSF53850">
    <property type="entry name" value="Periplasmic binding protein-like II"/>
    <property type="match status" value="1"/>
</dbReference>
<dbReference type="PROSITE" id="PS50931">
    <property type="entry name" value="HTH_LYSR"/>
    <property type="match status" value="1"/>
</dbReference>
<dbReference type="InterPro" id="IPR000847">
    <property type="entry name" value="LysR_HTH_N"/>
</dbReference>
<dbReference type="Pfam" id="PF00126">
    <property type="entry name" value="HTH_1"/>
    <property type="match status" value="1"/>
</dbReference>
<dbReference type="EMBL" id="CP038148">
    <property type="protein sequence ID" value="QBQ97595.1"/>
    <property type="molecule type" value="Genomic_DNA"/>
</dbReference>
<dbReference type="Pfam" id="PF03466">
    <property type="entry name" value="LysR_substrate"/>
    <property type="match status" value="1"/>
</dbReference>
<dbReference type="PANTHER" id="PTHR30419:SF2">
    <property type="entry name" value="LYSR FAMILY TRANSCRIPTIONAL REGULATOR"/>
    <property type="match status" value="1"/>
</dbReference>
<dbReference type="Proteomes" id="UP000295727">
    <property type="component" value="Chromosome 1"/>
</dbReference>
<dbReference type="RefSeq" id="WP_134748694.1">
    <property type="nucleotide sequence ID" value="NZ_CP038148.1"/>
</dbReference>
<dbReference type="OrthoDB" id="9785974at2"/>
<accession>A0A4P7CP49</accession>
<dbReference type="Gene3D" id="3.40.190.290">
    <property type="match status" value="1"/>
</dbReference>
<keyword evidence="2" id="KW-0805">Transcription regulation</keyword>
<protein>
    <submittedName>
        <fullName evidence="6">LysR family transcriptional regulator</fullName>
    </submittedName>
</protein>
<evidence type="ECO:0000256" key="1">
    <source>
        <dbReference type="ARBA" id="ARBA00009437"/>
    </source>
</evidence>
<dbReference type="InterPro" id="IPR036388">
    <property type="entry name" value="WH-like_DNA-bd_sf"/>
</dbReference>